<keyword evidence="4" id="KW-0677">Repeat</keyword>
<feature type="region of interest" description="Disordered" evidence="11">
    <location>
        <begin position="132"/>
        <end position="181"/>
    </location>
</feature>
<comment type="similarity">
    <text evidence="2">Belongs to the phospholipase D family.</text>
</comment>
<feature type="compositionally biased region" description="Polar residues" evidence="11">
    <location>
        <begin position="195"/>
        <end position="209"/>
    </location>
</feature>
<accession>A0A9Q9AMS3</accession>
<dbReference type="InterPro" id="IPR001736">
    <property type="entry name" value="PLipase_D/transphosphatidylase"/>
</dbReference>
<proteinExistence type="inferred from homology"/>
<name>A0A9Q9AMS3_9PEZI</name>
<evidence type="ECO:0000256" key="5">
    <source>
        <dbReference type="ARBA" id="ARBA00022801"/>
    </source>
</evidence>
<dbReference type="CDD" id="cd01254">
    <property type="entry name" value="PH_PLD"/>
    <property type="match status" value="1"/>
</dbReference>
<dbReference type="SUPFAM" id="SSF56024">
    <property type="entry name" value="Phospholipase D/nuclease"/>
    <property type="match status" value="2"/>
</dbReference>
<dbReference type="InterPro" id="IPR015679">
    <property type="entry name" value="PLipase_D_fam"/>
</dbReference>
<dbReference type="Gene3D" id="3.30.1520.10">
    <property type="entry name" value="Phox-like domain"/>
    <property type="match status" value="1"/>
</dbReference>
<evidence type="ECO:0000256" key="3">
    <source>
        <dbReference type="ARBA" id="ARBA00012027"/>
    </source>
</evidence>
<feature type="compositionally biased region" description="Polar residues" evidence="11">
    <location>
        <begin position="1670"/>
        <end position="1679"/>
    </location>
</feature>
<protein>
    <recommendedName>
        <fullName evidence="9">Phospholipase D1</fullName>
        <ecNumber evidence="3">3.1.4.4</ecNumber>
    </recommendedName>
    <alternativeName>
        <fullName evidence="8">Choline phosphatase 1</fullName>
    </alternativeName>
    <alternativeName>
        <fullName evidence="10">Phosphatidylcholine-hydrolyzing phospholipase D1</fullName>
    </alternativeName>
</protein>
<feature type="compositionally biased region" description="Acidic residues" evidence="11">
    <location>
        <begin position="312"/>
        <end position="321"/>
    </location>
</feature>
<gene>
    <name evidence="13" type="ORF">Slin15195_G021350</name>
</gene>
<keyword evidence="7" id="KW-0443">Lipid metabolism</keyword>
<evidence type="ECO:0000256" key="7">
    <source>
        <dbReference type="ARBA" id="ARBA00023098"/>
    </source>
</evidence>
<dbReference type="PANTHER" id="PTHR18896:SF76">
    <property type="entry name" value="PHOSPHOLIPASE"/>
    <property type="match status" value="1"/>
</dbReference>
<feature type="region of interest" description="Disordered" evidence="11">
    <location>
        <begin position="1640"/>
        <end position="1840"/>
    </location>
</feature>
<evidence type="ECO:0000256" key="2">
    <source>
        <dbReference type="ARBA" id="ARBA00008664"/>
    </source>
</evidence>
<feature type="region of interest" description="Disordered" evidence="11">
    <location>
        <begin position="1419"/>
        <end position="1455"/>
    </location>
</feature>
<feature type="compositionally biased region" description="Basic and acidic residues" evidence="11">
    <location>
        <begin position="1737"/>
        <end position="1757"/>
    </location>
</feature>
<evidence type="ECO:0000256" key="9">
    <source>
        <dbReference type="ARBA" id="ARBA00074658"/>
    </source>
</evidence>
<feature type="compositionally biased region" description="Basic residues" evidence="11">
    <location>
        <begin position="612"/>
        <end position="621"/>
    </location>
</feature>
<feature type="region of interest" description="Disordered" evidence="11">
    <location>
        <begin position="352"/>
        <end position="404"/>
    </location>
</feature>
<evidence type="ECO:0000256" key="4">
    <source>
        <dbReference type="ARBA" id="ARBA00022737"/>
    </source>
</evidence>
<dbReference type="EMBL" id="CP099419">
    <property type="protein sequence ID" value="USW48816.1"/>
    <property type="molecule type" value="Genomic_DNA"/>
</dbReference>
<keyword evidence="14" id="KW-1185">Reference proteome</keyword>
<feature type="compositionally biased region" description="Polar residues" evidence="11">
    <location>
        <begin position="629"/>
        <end position="640"/>
    </location>
</feature>
<feature type="region of interest" description="Disordered" evidence="11">
    <location>
        <begin position="568"/>
        <end position="643"/>
    </location>
</feature>
<dbReference type="Gene3D" id="3.30.870.10">
    <property type="entry name" value="Endonuclease Chain A"/>
    <property type="match status" value="2"/>
</dbReference>
<feature type="region of interest" description="Disordered" evidence="11">
    <location>
        <begin position="1494"/>
        <end position="1565"/>
    </location>
</feature>
<dbReference type="Pfam" id="PF00614">
    <property type="entry name" value="PLDc"/>
    <property type="match status" value="1"/>
</dbReference>
<keyword evidence="6" id="KW-0442">Lipid degradation</keyword>
<dbReference type="FunFam" id="3.30.870.10:FF:000011">
    <property type="entry name" value="Phospholipase"/>
    <property type="match status" value="1"/>
</dbReference>
<dbReference type="InterPro" id="IPR025202">
    <property type="entry name" value="PLD-like_dom"/>
</dbReference>
<evidence type="ECO:0000256" key="10">
    <source>
        <dbReference type="ARBA" id="ARBA00079280"/>
    </source>
</evidence>
<feature type="compositionally biased region" description="Polar residues" evidence="11">
    <location>
        <begin position="14"/>
        <end position="36"/>
    </location>
</feature>
<comment type="catalytic activity">
    <reaction evidence="1">
        <text>a 1,2-diacyl-sn-glycero-3-phosphocholine + H2O = a 1,2-diacyl-sn-glycero-3-phosphate + choline + H(+)</text>
        <dbReference type="Rhea" id="RHEA:14445"/>
        <dbReference type="ChEBI" id="CHEBI:15354"/>
        <dbReference type="ChEBI" id="CHEBI:15377"/>
        <dbReference type="ChEBI" id="CHEBI:15378"/>
        <dbReference type="ChEBI" id="CHEBI:57643"/>
        <dbReference type="ChEBI" id="CHEBI:58608"/>
        <dbReference type="EC" id="3.1.4.4"/>
    </reaction>
</comment>
<dbReference type="CDD" id="cd09138">
    <property type="entry name" value="PLDc_vPLD1_2_yPLD_like_1"/>
    <property type="match status" value="1"/>
</dbReference>
<dbReference type="SMART" id="SM00155">
    <property type="entry name" value="PLDc"/>
    <property type="match status" value="2"/>
</dbReference>
<dbReference type="Pfam" id="PF13091">
    <property type="entry name" value="PLDc_2"/>
    <property type="match status" value="1"/>
</dbReference>
<sequence length="1892" mass="212593">MAEAVMMQEEREGQQSPKTSLNGKLSSGKNTTSNGMADTLPFRRGNETRDTVVNGKTLPKAPNGPLRLDIDSSPSPASTQPNIQFVPPSPGGFPFAAPPGEAGPAPTTRELLPSPIVNGQVDGVSNVVGKRRVGVPGTATPPERRSVSFARGVNEEGGTPVTKSSTWEAESGEDNDQLGKGRQNSLMLKLKSFAHASSTHQRTPTNSSGAGIATPNALSPQSERSEPLYPIPSEEVEATADADVEEDDTDDTERPAGSRPRQKRKRKRPVMANAESAPTTPRASRFASFVREHMRDSSTNAAGITRRGTLTDVEDAGEENDDTNRAGVSEDEGRDRVRSAWRRGIEGARGLSYAARKEREGDASEPKRPSNLRRLTGFGAGALESNGSPFRSRADRHNSTSAQKWHQIKAGLRMLGQRKKDERAKVDHQKSAQLMAELIAGAPAALIFASMFQRDEHKHRKVPVLLEQLKISIPEVQSRTDKKGDRDYIYRVDLEYGSGAARMKWTIYRSVNDFVNLHVKYKSQIATDKIVHLNRADSKLAKIPRFPKSVIPYARGMRGLFDKIQDEDLEPEGTGADTPRVATSQLGDEPRAPASVLGEIPEQEATTPGAKPRPKGHKRRQSSFAPPRRSSTSEIGNTSADPDLLNAHQKQIYAEKSRQKLETYLQQMIRWLIFRPDSTRLCKFLELSAMAIRLAAENGYQGKQGLLQIASRRHRDFHRKTIQTFGPQAFKERHKRRWFLIRHSYIVCVDGPESLVPYDVFLVDSDFAIDQQRQRILDQKSAQQMAKVAQENATPTKKAHLIQLFNSERKFKLYARNEKQYLQFRESLTHMMEQTPWSKKQRFASFAPVRNNVWARWLVDGRDHMWQVSRAIDNAKDFVYIHDWWLSPELYLRRPAAISQKWRLDRLLQRKAQEGVKIFVIVYRNIESAIPIDSEYTKWSLLDLHPNICVQRSPHQFRQNQFFWAHHEKIVVVDNMMAFVGGVDLCFGRWDDPCHSLTDDKLTGFEAEFNDTRDSEHCQVWPGKDYSNPRVQDFYNLDRPYEEMYDRSRVPRMPWHDIAMQLVGQPARDVGRHFVQRWNFVLRSRVATRPTPVLMPPPEYEQEELEHLGMTGTCQVQILRSCGPWSIGTPGKTEHSIMNAYCSLIKNSDHFVYVENQFFITSCRVEATTIHNKIGDALVERAIRAHEKGEKWQACLVIPLMPGFQNSVDAQDGTSVRLIMQCQFRSICRGETSIFGRLRAAGVDPEEYIRFYSLRQWGKIGPRKCLTTEQLYIHAKCMIVDDRSVIIGSANINERSMLGNRDSEVASIVTDTCMIPSTMAGQPYEVGEFAHTLRKRLMREHLGIDVDAMYRREQAAAHREEQDAEMERIYRDDYATPSREDMYFETPPQTPPAHAIHAHNLDQTLGGFAGVGGYAPANDASGTSAASDNSSDIVKDPTGRKGPERDLDVDGHGADNMKKLVEGGDYALRDTFVDVHGREVLVKKDAPDVARIKDEEEEERKRQRSFSRERKERLPARPPWPTNRTETAQLGLPTRSQLPELPVSDDTDIGGPPLRQDISQTSGGKRFTNQLMNSIRQPDVTEDCMTDPLSEQFYHEVWHKLADNNTKIYRQVFRCMPDSEVLDWKAYEKFNAYNEAFMQSQGLGSSKPPHKEGAPDKSGPPGAGGEMLDQVQTATSKGSSGLGALVDKLRPGSKGTSSSTHTEDANEKNHRRGSAGSPESIISSVPTAVPSPNPTPLDEKDAAKHNDHVGPRDEVDNPGRNTLEVPEPMPPLDPEKAAAAQNDEGSNRQRTIQYVDKEKINNASETTATQSQTSTQAGLLHTASKKGRKRGATKSSGRTVTEEVMSKEEAEDMLNLIQGRLVLWPYDWLEKEERGGNWLYNIDQLAPLEIYD</sequence>
<feature type="compositionally biased region" description="Basic and acidic residues" evidence="11">
    <location>
        <begin position="1506"/>
        <end position="1515"/>
    </location>
</feature>
<dbReference type="PANTHER" id="PTHR18896">
    <property type="entry name" value="PHOSPHOLIPASE D"/>
    <property type="match status" value="1"/>
</dbReference>
<dbReference type="EC" id="3.1.4.4" evidence="3"/>
<dbReference type="GO" id="GO:0035091">
    <property type="term" value="F:phosphatidylinositol binding"/>
    <property type="evidence" value="ECO:0007669"/>
    <property type="project" value="InterPro"/>
</dbReference>
<dbReference type="Proteomes" id="UP001056384">
    <property type="component" value="Chromosome 2"/>
</dbReference>
<evidence type="ECO:0000256" key="1">
    <source>
        <dbReference type="ARBA" id="ARBA00000798"/>
    </source>
</evidence>
<evidence type="ECO:0000256" key="6">
    <source>
        <dbReference type="ARBA" id="ARBA00022963"/>
    </source>
</evidence>
<dbReference type="CDD" id="cd09141">
    <property type="entry name" value="PLDc_vPLD1_2_yPLD_like_2"/>
    <property type="match status" value="1"/>
</dbReference>
<dbReference type="GO" id="GO:0004630">
    <property type="term" value="F:phospholipase D activity"/>
    <property type="evidence" value="ECO:0007669"/>
    <property type="project" value="UniProtKB-EC"/>
</dbReference>
<feature type="compositionally biased region" description="Basic residues" evidence="11">
    <location>
        <begin position="260"/>
        <end position="269"/>
    </location>
</feature>
<feature type="compositionally biased region" description="Basic and acidic residues" evidence="11">
    <location>
        <begin position="1433"/>
        <end position="1455"/>
    </location>
</feature>
<dbReference type="GO" id="GO:0009395">
    <property type="term" value="P:phospholipid catabolic process"/>
    <property type="evidence" value="ECO:0007669"/>
    <property type="project" value="TreeGrafter"/>
</dbReference>
<dbReference type="InterPro" id="IPR036871">
    <property type="entry name" value="PX_dom_sf"/>
</dbReference>
<dbReference type="PROSITE" id="PS50035">
    <property type="entry name" value="PLD"/>
    <property type="match status" value="2"/>
</dbReference>
<organism evidence="13 14">
    <name type="scientific">Septoria linicola</name>
    <dbReference type="NCBI Taxonomy" id="215465"/>
    <lineage>
        <taxon>Eukaryota</taxon>
        <taxon>Fungi</taxon>
        <taxon>Dikarya</taxon>
        <taxon>Ascomycota</taxon>
        <taxon>Pezizomycotina</taxon>
        <taxon>Dothideomycetes</taxon>
        <taxon>Dothideomycetidae</taxon>
        <taxon>Mycosphaerellales</taxon>
        <taxon>Mycosphaerellaceae</taxon>
        <taxon>Septoria</taxon>
    </lineage>
</organism>
<feature type="compositionally biased region" description="Low complexity" evidence="11">
    <location>
        <begin position="1803"/>
        <end position="1817"/>
    </location>
</feature>
<feature type="domain" description="PLD phosphodiesterase" evidence="12">
    <location>
        <begin position="1269"/>
        <end position="1296"/>
    </location>
</feature>
<evidence type="ECO:0000313" key="13">
    <source>
        <dbReference type="EMBL" id="USW48816.1"/>
    </source>
</evidence>
<evidence type="ECO:0000313" key="14">
    <source>
        <dbReference type="Proteomes" id="UP001056384"/>
    </source>
</evidence>
<feature type="compositionally biased region" description="Polar residues" evidence="11">
    <location>
        <begin position="1420"/>
        <end position="1432"/>
    </location>
</feature>
<evidence type="ECO:0000256" key="11">
    <source>
        <dbReference type="SAM" id="MobiDB-lite"/>
    </source>
</evidence>
<feature type="domain" description="PLD phosphodiesterase" evidence="12">
    <location>
        <begin position="962"/>
        <end position="989"/>
    </location>
</feature>
<feature type="compositionally biased region" description="Basic and acidic residues" evidence="11">
    <location>
        <begin position="355"/>
        <end position="368"/>
    </location>
</feature>
<feature type="compositionally biased region" description="Basic residues" evidence="11">
    <location>
        <begin position="1823"/>
        <end position="1832"/>
    </location>
</feature>
<feature type="compositionally biased region" description="Acidic residues" evidence="11">
    <location>
        <begin position="234"/>
        <end position="251"/>
    </location>
</feature>
<evidence type="ECO:0000259" key="12">
    <source>
        <dbReference type="PROSITE" id="PS50035"/>
    </source>
</evidence>
<reference evidence="13" key="1">
    <citation type="submission" date="2022-06" db="EMBL/GenBank/DDBJ databases">
        <title>Complete genome sequences of two strains of the flax pathogen Septoria linicola.</title>
        <authorList>
            <person name="Lapalu N."/>
            <person name="Simon A."/>
            <person name="Demenou B."/>
            <person name="Paumier D."/>
            <person name="Guillot M.-P."/>
            <person name="Gout L."/>
            <person name="Valade R."/>
        </authorList>
    </citation>
    <scope>NUCLEOTIDE SEQUENCE</scope>
    <source>
        <strain evidence="13">SE15195</strain>
    </source>
</reference>
<evidence type="ECO:0000256" key="8">
    <source>
        <dbReference type="ARBA" id="ARBA00042228"/>
    </source>
</evidence>
<keyword evidence="5" id="KW-0378">Hydrolase</keyword>
<feature type="region of interest" description="Disordered" evidence="11">
    <location>
        <begin position="1"/>
        <end position="80"/>
    </location>
</feature>
<feature type="region of interest" description="Disordered" evidence="11">
    <location>
        <begin position="195"/>
        <end position="338"/>
    </location>
</feature>